<dbReference type="OrthoDB" id="9874082at2"/>
<accession>A0A4Y8IL88</accession>
<dbReference type="Proteomes" id="UP000297975">
    <property type="component" value="Unassembled WGS sequence"/>
</dbReference>
<reference evidence="1 2" key="1">
    <citation type="submission" date="2019-03" db="EMBL/GenBank/DDBJ databases">
        <authorList>
            <person name="He R.-H."/>
        </authorList>
    </citation>
    <scope>NUCLEOTIDE SEQUENCE [LARGE SCALE GENOMIC DNA]</scope>
    <source>
        <strain evidence="2">SH 714</strain>
    </source>
</reference>
<dbReference type="AlphaFoldDB" id="A0A4Y8IL88"/>
<name>A0A4Y8IL88_9BACI</name>
<dbReference type="RefSeq" id="WP_134341015.1">
    <property type="nucleotide sequence ID" value="NZ_SOPW01000016.1"/>
</dbReference>
<proteinExistence type="predicted"/>
<evidence type="ECO:0000313" key="1">
    <source>
        <dbReference type="EMBL" id="TFB14649.1"/>
    </source>
</evidence>
<sequence length="91" mass="10325">MELNSNEQNKDLIISFKYLNEDEQYKIYDSLIGKKLVINGSCNNEKIVLEGILESKGLYLGGVSYDLKLEGGLKPIGFNLLYDVEEIKVIH</sequence>
<dbReference type="EMBL" id="SOPW01000016">
    <property type="protein sequence ID" value="TFB14649.1"/>
    <property type="molecule type" value="Genomic_DNA"/>
</dbReference>
<protein>
    <submittedName>
        <fullName evidence="1">Uncharacterized protein</fullName>
    </submittedName>
</protein>
<organism evidence="1 2">
    <name type="scientific">Filobacillus milosensis</name>
    <dbReference type="NCBI Taxonomy" id="94137"/>
    <lineage>
        <taxon>Bacteria</taxon>
        <taxon>Bacillati</taxon>
        <taxon>Bacillota</taxon>
        <taxon>Bacilli</taxon>
        <taxon>Bacillales</taxon>
        <taxon>Bacillaceae</taxon>
        <taxon>Filobacillus</taxon>
    </lineage>
</organism>
<keyword evidence="2" id="KW-1185">Reference proteome</keyword>
<gene>
    <name evidence="1" type="ORF">E3U55_13570</name>
</gene>
<evidence type="ECO:0000313" key="2">
    <source>
        <dbReference type="Proteomes" id="UP000297975"/>
    </source>
</evidence>
<comment type="caution">
    <text evidence="1">The sequence shown here is derived from an EMBL/GenBank/DDBJ whole genome shotgun (WGS) entry which is preliminary data.</text>
</comment>